<comment type="caution">
    <text evidence="1">The sequence shown here is derived from an EMBL/GenBank/DDBJ whole genome shotgun (WGS) entry which is preliminary data.</text>
</comment>
<proteinExistence type="predicted"/>
<reference evidence="2" key="1">
    <citation type="journal article" date="2022" name="Mol. Ecol. Resour.">
        <title>The genomes of chicory, endive, great burdock and yacon provide insights into Asteraceae palaeo-polyploidization history and plant inulin production.</title>
        <authorList>
            <person name="Fan W."/>
            <person name="Wang S."/>
            <person name="Wang H."/>
            <person name="Wang A."/>
            <person name="Jiang F."/>
            <person name="Liu H."/>
            <person name="Zhao H."/>
            <person name="Xu D."/>
            <person name="Zhang Y."/>
        </authorList>
    </citation>
    <scope>NUCLEOTIDE SEQUENCE [LARGE SCALE GENOMIC DNA]</scope>
    <source>
        <strain evidence="2">cv. Punajuju</strain>
    </source>
</reference>
<name>A0ACB9GFN5_CICIN</name>
<organism evidence="1 2">
    <name type="scientific">Cichorium intybus</name>
    <name type="common">Chicory</name>
    <dbReference type="NCBI Taxonomy" id="13427"/>
    <lineage>
        <taxon>Eukaryota</taxon>
        <taxon>Viridiplantae</taxon>
        <taxon>Streptophyta</taxon>
        <taxon>Embryophyta</taxon>
        <taxon>Tracheophyta</taxon>
        <taxon>Spermatophyta</taxon>
        <taxon>Magnoliopsida</taxon>
        <taxon>eudicotyledons</taxon>
        <taxon>Gunneridae</taxon>
        <taxon>Pentapetalae</taxon>
        <taxon>asterids</taxon>
        <taxon>campanulids</taxon>
        <taxon>Asterales</taxon>
        <taxon>Asteraceae</taxon>
        <taxon>Cichorioideae</taxon>
        <taxon>Cichorieae</taxon>
        <taxon>Cichoriinae</taxon>
        <taxon>Cichorium</taxon>
    </lineage>
</organism>
<evidence type="ECO:0000313" key="2">
    <source>
        <dbReference type="Proteomes" id="UP001055811"/>
    </source>
</evidence>
<reference evidence="1 2" key="2">
    <citation type="journal article" date="2022" name="Mol. Ecol. Resour.">
        <title>The genomes of chicory, endive, great burdock and yacon provide insights into Asteraceae paleo-polyploidization history and plant inulin production.</title>
        <authorList>
            <person name="Fan W."/>
            <person name="Wang S."/>
            <person name="Wang H."/>
            <person name="Wang A."/>
            <person name="Jiang F."/>
            <person name="Liu H."/>
            <person name="Zhao H."/>
            <person name="Xu D."/>
            <person name="Zhang Y."/>
        </authorList>
    </citation>
    <scope>NUCLEOTIDE SEQUENCE [LARGE SCALE GENOMIC DNA]</scope>
    <source>
        <strain evidence="2">cv. Punajuju</strain>
        <tissue evidence="1">Leaves</tissue>
    </source>
</reference>
<gene>
    <name evidence="1" type="ORF">L2E82_12327</name>
</gene>
<dbReference type="Proteomes" id="UP001055811">
    <property type="component" value="Linkage Group LG02"/>
</dbReference>
<evidence type="ECO:0000313" key="1">
    <source>
        <dbReference type="EMBL" id="KAI3782287.1"/>
    </source>
</evidence>
<keyword evidence="2" id="KW-1185">Reference proteome</keyword>
<sequence length="299" mass="32621">MDGLFLIVFSRVELVADLSRVVGFALHRDALLFMTKDAKSKHALLFMTKDAENVAVNSCTTTRHRFRSSKSRNKSLGTSTIRGSHHLDDPGTTTPPQSDLATTTRHRFPTSKSRTKPLARHRSGRTRSNLGMVTTATTYSVTTGNFHLLLQFIAAFNVNLVLTVYFQGRTGTPFVVVPSTSNESDDSDPTELNNQDNGVMLLRSTEAKSIKDSVKASLLEVTVCAINEGLARGTSAGAVSSGRPSVVDGLRMVALKLEFGVSHNHKFDRTIAVHFTNPFHVSTRVADKCSDGTVLLQML</sequence>
<accession>A0ACB9GFN5</accession>
<protein>
    <submittedName>
        <fullName evidence="1">Uncharacterized protein</fullName>
    </submittedName>
</protein>
<dbReference type="EMBL" id="CM042010">
    <property type="protein sequence ID" value="KAI3782287.1"/>
    <property type="molecule type" value="Genomic_DNA"/>
</dbReference>